<gene>
    <name evidence="4" type="ORF">g.3459</name>
</gene>
<accession>A0A1B6K9J7</accession>
<protein>
    <recommendedName>
        <fullName evidence="2">Proteasome assembly chaperone 1</fullName>
    </recommendedName>
</protein>
<dbReference type="GO" id="GO:0070628">
    <property type="term" value="F:proteasome binding"/>
    <property type="evidence" value="ECO:0007669"/>
    <property type="project" value="TreeGrafter"/>
</dbReference>
<proteinExistence type="inferred from homology"/>
<dbReference type="GO" id="GO:0005783">
    <property type="term" value="C:endoplasmic reticulum"/>
    <property type="evidence" value="ECO:0007669"/>
    <property type="project" value="InterPro"/>
</dbReference>
<dbReference type="InterPro" id="IPR016565">
    <property type="entry name" value="Proteasome_assmbl_chp_1"/>
</dbReference>
<evidence type="ECO:0000256" key="2">
    <source>
        <dbReference type="ARBA" id="ARBA00019180"/>
    </source>
</evidence>
<reference evidence="4" key="1">
    <citation type="submission" date="2015-11" db="EMBL/GenBank/DDBJ databases">
        <title>De novo transcriptome assembly of four potential Pierce s Disease insect vectors from Arizona vineyards.</title>
        <authorList>
            <person name="Tassone E.E."/>
        </authorList>
    </citation>
    <scope>NUCLEOTIDE SEQUENCE</scope>
</reference>
<dbReference type="Pfam" id="PF16094">
    <property type="entry name" value="PAC1"/>
    <property type="match status" value="1"/>
</dbReference>
<keyword evidence="3" id="KW-0143">Chaperone</keyword>
<evidence type="ECO:0000256" key="1">
    <source>
        <dbReference type="ARBA" id="ARBA00005261"/>
    </source>
</evidence>
<name>A0A1B6K9J7_9HEMI</name>
<evidence type="ECO:0000256" key="3">
    <source>
        <dbReference type="ARBA" id="ARBA00023186"/>
    </source>
</evidence>
<sequence>MEVNLIQERDGKQPNPEYLVVACGKIMHDFVKTFLIPDDSKIIEKFSIVLRPSENETYKKMTYTLYNLTANTLLFVCEQLPHLYFANSLLSKLEPWIKLAGQTIVLTSDHVSNFKPTGGLRPFLRSLRTSRCTMAVEAPNLELPNTISGLPAAVMSWCQGHNKSAVVYTVYVDSLHLDSISAEPLLRLMKTPHFCHLPVSQSTNQLQHIIHNAQLHNSNLYL</sequence>
<dbReference type="GO" id="GO:0080129">
    <property type="term" value="P:proteasome core complex assembly"/>
    <property type="evidence" value="ECO:0007669"/>
    <property type="project" value="TreeGrafter"/>
</dbReference>
<comment type="similarity">
    <text evidence="1">Belongs to the PSMG1 family.</text>
</comment>
<dbReference type="PANTHER" id="PTHR15069:SF1">
    <property type="entry name" value="PROTEASOME ASSEMBLY CHAPERONE 1"/>
    <property type="match status" value="1"/>
</dbReference>
<evidence type="ECO:0000313" key="4">
    <source>
        <dbReference type="EMBL" id="JAT08129.1"/>
    </source>
</evidence>
<dbReference type="PANTHER" id="PTHR15069">
    <property type="entry name" value="PROTEASOME ASSEMBLY CHAPERONE 1"/>
    <property type="match status" value="1"/>
</dbReference>
<organism evidence="4">
    <name type="scientific">Graphocephala atropunctata</name>
    <dbReference type="NCBI Taxonomy" id="36148"/>
    <lineage>
        <taxon>Eukaryota</taxon>
        <taxon>Metazoa</taxon>
        <taxon>Ecdysozoa</taxon>
        <taxon>Arthropoda</taxon>
        <taxon>Hexapoda</taxon>
        <taxon>Insecta</taxon>
        <taxon>Pterygota</taxon>
        <taxon>Neoptera</taxon>
        <taxon>Paraneoptera</taxon>
        <taxon>Hemiptera</taxon>
        <taxon>Auchenorrhyncha</taxon>
        <taxon>Membracoidea</taxon>
        <taxon>Cicadellidae</taxon>
        <taxon>Cicadellinae</taxon>
        <taxon>Cicadellini</taxon>
        <taxon>Graphocephala</taxon>
    </lineage>
</organism>
<dbReference type="AlphaFoldDB" id="A0A1B6K9J7"/>
<dbReference type="EMBL" id="GEBQ01031848">
    <property type="protein sequence ID" value="JAT08129.1"/>
    <property type="molecule type" value="Transcribed_RNA"/>
</dbReference>